<evidence type="ECO:0000313" key="3">
    <source>
        <dbReference type="Proteomes" id="UP000605148"/>
    </source>
</evidence>
<evidence type="ECO:0000256" key="1">
    <source>
        <dbReference type="SAM" id="MobiDB-lite"/>
    </source>
</evidence>
<feature type="compositionally biased region" description="Low complexity" evidence="1">
    <location>
        <begin position="412"/>
        <end position="427"/>
    </location>
</feature>
<proteinExistence type="predicted"/>
<dbReference type="OrthoDB" id="7838099at2"/>
<protein>
    <submittedName>
        <fullName evidence="2">Uncharacterized protein</fullName>
    </submittedName>
</protein>
<dbReference type="Proteomes" id="UP000605148">
    <property type="component" value="Unassembled WGS sequence"/>
</dbReference>
<dbReference type="RefSeq" id="WP_150496255.1">
    <property type="nucleotide sequence ID" value="NZ_BMFA01000006.1"/>
</dbReference>
<accession>A0A916TLA4</accession>
<keyword evidence="3" id="KW-1185">Reference proteome</keyword>
<sequence length="478" mass="51105">MATIVIYGRAVQQARNLLRSAQISTMFDILENELFKSGSASASAFASAFSIWLNALPAAGPQKAQDKLAAAKMRSRDFVADDGTILDVFAIGDVLRLVGEYIEEGGGGDNSATVEAFRAQLRNQLAFNRANRARQPVKDFDLSEHPDLGIFKLQLLDRSTVKFMERFYGPYIGADISGTTTDALDVLAYWLAERINPKVTKERLQIQAGSAIRLGEELVPIACMVLQYHHSLMECGLALSLASQSMSPGDRETAAALSSFNFYDYHTLNDSAAREPITPVLERGNKIVSANLAGRGLAVIRDVIDIQGNDFMDTEIALLLENPAKNDLFQINKSYYAFSNERKEQAESSGDPSLAVYADGIFGNDVLGGVPFKDLVKMDNMGLQDLRNGVGSGLVFNDLDKALIAAGKPAPALAAAPSGEPAPSGAPREAAGTGEAVSAVAPSPSSAGNGQPPLSIAQQLRNLDPKRLAALEVLLGNK</sequence>
<organism evidence="2 3">
    <name type="scientific">Roseibium aquae</name>
    <dbReference type="NCBI Taxonomy" id="1323746"/>
    <lineage>
        <taxon>Bacteria</taxon>
        <taxon>Pseudomonadati</taxon>
        <taxon>Pseudomonadota</taxon>
        <taxon>Alphaproteobacteria</taxon>
        <taxon>Hyphomicrobiales</taxon>
        <taxon>Stappiaceae</taxon>
        <taxon>Roseibium</taxon>
    </lineage>
</organism>
<feature type="compositionally biased region" description="Low complexity" evidence="1">
    <location>
        <begin position="436"/>
        <end position="447"/>
    </location>
</feature>
<gene>
    <name evidence="2" type="ORF">GCM10011316_22650</name>
</gene>
<dbReference type="AlphaFoldDB" id="A0A916TLA4"/>
<dbReference type="EMBL" id="BMFA01000006">
    <property type="protein sequence ID" value="GGB50000.1"/>
    <property type="molecule type" value="Genomic_DNA"/>
</dbReference>
<reference evidence="2" key="2">
    <citation type="submission" date="2020-09" db="EMBL/GenBank/DDBJ databases">
        <authorList>
            <person name="Sun Q."/>
            <person name="Zhou Y."/>
        </authorList>
    </citation>
    <scope>NUCLEOTIDE SEQUENCE</scope>
    <source>
        <strain evidence="2">CGMCC 1.12426</strain>
    </source>
</reference>
<name>A0A916TLA4_9HYPH</name>
<evidence type="ECO:0000313" key="2">
    <source>
        <dbReference type="EMBL" id="GGB50000.1"/>
    </source>
</evidence>
<feature type="region of interest" description="Disordered" evidence="1">
    <location>
        <begin position="412"/>
        <end position="455"/>
    </location>
</feature>
<comment type="caution">
    <text evidence="2">The sequence shown here is derived from an EMBL/GenBank/DDBJ whole genome shotgun (WGS) entry which is preliminary data.</text>
</comment>
<reference evidence="2" key="1">
    <citation type="journal article" date="2014" name="Int. J. Syst. Evol. Microbiol.">
        <title>Complete genome sequence of Corynebacterium casei LMG S-19264T (=DSM 44701T), isolated from a smear-ripened cheese.</title>
        <authorList>
            <consortium name="US DOE Joint Genome Institute (JGI-PGF)"/>
            <person name="Walter F."/>
            <person name="Albersmeier A."/>
            <person name="Kalinowski J."/>
            <person name="Ruckert C."/>
        </authorList>
    </citation>
    <scope>NUCLEOTIDE SEQUENCE</scope>
    <source>
        <strain evidence="2">CGMCC 1.12426</strain>
    </source>
</reference>